<evidence type="ECO:0000313" key="2">
    <source>
        <dbReference type="Proteomes" id="UP000662314"/>
    </source>
</evidence>
<dbReference type="AlphaFoldDB" id="A0A8J7I242"/>
<dbReference type="RefSeq" id="WP_214432083.1">
    <property type="nucleotide sequence ID" value="NZ_CAWPUQ010000130.1"/>
</dbReference>
<name>A0A8J7I242_9NOST</name>
<sequence>MARARKALQQAEIPFHRTRVGDIFVEIKPNKALVKSFMSDSHHFFDFVLFACLLLRLLAEVGKRGKGLLFSL</sequence>
<reference evidence="1 2" key="1">
    <citation type="journal article" date="2021" name="Int. J. Syst. Evol. Microbiol.">
        <title>Amazonocrinis nigriterrae gen. nov., sp. nov., Atlanticothrix silvestris gen. nov., sp. nov. and Dendronalium phyllosphericum gen. nov., sp. nov., nostocacean cyanobacteria from Brazilian environments.</title>
        <authorList>
            <person name="Alvarenga D.O."/>
            <person name="Andreote A.P.D."/>
            <person name="Branco L.H.Z."/>
            <person name="Delbaje E."/>
            <person name="Cruz R.B."/>
            <person name="Varani A.M."/>
            <person name="Fiore M.F."/>
        </authorList>
    </citation>
    <scope>NUCLEOTIDE SEQUENCE [LARGE SCALE GENOMIC DNA]</scope>
    <source>
        <strain evidence="1 2">CENA369</strain>
    </source>
</reference>
<gene>
    <name evidence="1" type="ORF">I8752_09590</name>
</gene>
<accession>A0A8J7I242</accession>
<dbReference type="Proteomes" id="UP000662314">
    <property type="component" value="Unassembled WGS sequence"/>
</dbReference>
<evidence type="ECO:0000313" key="1">
    <source>
        <dbReference type="EMBL" id="MBH8573265.1"/>
    </source>
</evidence>
<comment type="caution">
    <text evidence="1">The sequence shown here is derived from an EMBL/GenBank/DDBJ whole genome shotgun (WGS) entry which is preliminary data.</text>
</comment>
<keyword evidence="2" id="KW-1185">Reference proteome</keyword>
<organism evidence="1 2">
    <name type="scientific">Dendronalium phyllosphericum CENA369</name>
    <dbReference type="NCBI Taxonomy" id="1725256"/>
    <lineage>
        <taxon>Bacteria</taxon>
        <taxon>Bacillati</taxon>
        <taxon>Cyanobacteriota</taxon>
        <taxon>Cyanophyceae</taxon>
        <taxon>Nostocales</taxon>
        <taxon>Nostocaceae</taxon>
        <taxon>Dendronalium</taxon>
        <taxon>Dendronalium phyllosphericum</taxon>
    </lineage>
</organism>
<proteinExistence type="predicted"/>
<dbReference type="EMBL" id="JAECZA010000028">
    <property type="protein sequence ID" value="MBH8573265.1"/>
    <property type="molecule type" value="Genomic_DNA"/>
</dbReference>
<protein>
    <submittedName>
        <fullName evidence="1">Uncharacterized protein</fullName>
    </submittedName>
</protein>